<proteinExistence type="predicted"/>
<dbReference type="KEGG" id="fam:OYT1_ch2623"/>
<gene>
    <name evidence="2" type="ORF">OYT1_ch2623</name>
</gene>
<dbReference type="OrthoDB" id="9807633at2"/>
<dbReference type="STRING" id="1188319.OYT1_01243"/>
<evidence type="ECO:0000256" key="1">
    <source>
        <dbReference type="SAM" id="MobiDB-lite"/>
    </source>
</evidence>
<dbReference type="Proteomes" id="UP000033070">
    <property type="component" value="Chromosome"/>
</dbReference>
<name>A0A2Z6GG41_9PROT</name>
<dbReference type="AlphaFoldDB" id="A0A2Z6GG41"/>
<dbReference type="EMBL" id="AP018738">
    <property type="protein sequence ID" value="BBE52135.1"/>
    <property type="molecule type" value="Genomic_DNA"/>
</dbReference>
<reference evidence="2 3" key="1">
    <citation type="submission" date="2018-06" db="EMBL/GenBank/DDBJ databases">
        <title>OYT1 Genome Sequencing.</title>
        <authorList>
            <person name="Kato S."/>
            <person name="Itoh T."/>
            <person name="Ohkuma M."/>
        </authorList>
    </citation>
    <scope>NUCLEOTIDE SEQUENCE [LARGE SCALE GENOMIC DNA]</scope>
    <source>
        <strain evidence="2 3">OYT1</strain>
    </source>
</reference>
<evidence type="ECO:0000313" key="2">
    <source>
        <dbReference type="EMBL" id="BBE52135.1"/>
    </source>
</evidence>
<feature type="region of interest" description="Disordered" evidence="1">
    <location>
        <begin position="43"/>
        <end position="63"/>
    </location>
</feature>
<evidence type="ECO:0000313" key="3">
    <source>
        <dbReference type="Proteomes" id="UP000033070"/>
    </source>
</evidence>
<organism evidence="2 3">
    <name type="scientific">Ferriphaselus amnicola</name>
    <dbReference type="NCBI Taxonomy" id="1188319"/>
    <lineage>
        <taxon>Bacteria</taxon>
        <taxon>Pseudomonadati</taxon>
        <taxon>Pseudomonadota</taxon>
        <taxon>Betaproteobacteria</taxon>
        <taxon>Nitrosomonadales</taxon>
        <taxon>Gallionellaceae</taxon>
        <taxon>Ferriphaselus</taxon>
    </lineage>
</organism>
<accession>A0A2Z6GG41</accession>
<keyword evidence="3" id="KW-1185">Reference proteome</keyword>
<sequence length="63" mass="7133">MSNWGCPHLVDDKCERVNQLPCELGMKGCVLFGRFRFFDESKNRPKQHVASPAPNPTAEDKAE</sequence>
<dbReference type="RefSeq" id="WP_062626444.1">
    <property type="nucleotide sequence ID" value="NZ_AP018738.1"/>
</dbReference>
<protein>
    <submittedName>
        <fullName evidence="2">Uncharacterized protein</fullName>
    </submittedName>
</protein>